<evidence type="ECO:0000313" key="2">
    <source>
        <dbReference type="Proteomes" id="UP000000768"/>
    </source>
</evidence>
<organism evidence="1 2">
    <name type="scientific">Sorghum bicolor</name>
    <name type="common">Sorghum</name>
    <name type="synonym">Sorghum vulgare</name>
    <dbReference type="NCBI Taxonomy" id="4558"/>
    <lineage>
        <taxon>Eukaryota</taxon>
        <taxon>Viridiplantae</taxon>
        <taxon>Streptophyta</taxon>
        <taxon>Embryophyta</taxon>
        <taxon>Tracheophyta</taxon>
        <taxon>Spermatophyta</taxon>
        <taxon>Magnoliopsida</taxon>
        <taxon>Liliopsida</taxon>
        <taxon>Poales</taxon>
        <taxon>Poaceae</taxon>
        <taxon>PACMAD clade</taxon>
        <taxon>Panicoideae</taxon>
        <taxon>Andropogonodae</taxon>
        <taxon>Andropogoneae</taxon>
        <taxon>Sorghinae</taxon>
        <taxon>Sorghum</taxon>
    </lineage>
</organism>
<reference evidence="2" key="2">
    <citation type="journal article" date="2018" name="Plant J.">
        <title>The Sorghum bicolor reference genome: improved assembly, gene annotations, a transcriptome atlas, and signatures of genome organization.</title>
        <authorList>
            <person name="McCormick R.F."/>
            <person name="Truong S.K."/>
            <person name="Sreedasyam A."/>
            <person name="Jenkins J."/>
            <person name="Shu S."/>
            <person name="Sims D."/>
            <person name="Kennedy M."/>
            <person name="Amirebrahimi M."/>
            <person name="Weers B.D."/>
            <person name="McKinley B."/>
            <person name="Mattison A."/>
            <person name="Morishige D.T."/>
            <person name="Grimwood J."/>
            <person name="Schmutz J."/>
            <person name="Mullet J.E."/>
        </authorList>
    </citation>
    <scope>NUCLEOTIDE SEQUENCE [LARGE SCALE GENOMIC DNA]</scope>
    <source>
        <strain evidence="2">cv. BTx623</strain>
    </source>
</reference>
<sequence length="98" mass="11292">MLRKLTEKKTGFVLLKGTHNVVYKKGYINQPECPYTLCANFKAVHMCQAYSSPYAYEPAMSKQTSSSLPTTCTRCFPRTRERTASSREVHFVIKLRKH</sequence>
<dbReference type="AlphaFoldDB" id="A0A1Z5R8T8"/>
<accession>A0A1Z5R8T8</accession>
<name>A0A1Z5R8T8_SORBI</name>
<evidence type="ECO:0000313" key="1">
    <source>
        <dbReference type="EMBL" id="OQU80170.1"/>
    </source>
</evidence>
<keyword evidence="2" id="KW-1185">Reference proteome</keyword>
<gene>
    <name evidence="1" type="ORF">SORBI_3007G090433</name>
</gene>
<reference evidence="1 2" key="1">
    <citation type="journal article" date="2009" name="Nature">
        <title>The Sorghum bicolor genome and the diversification of grasses.</title>
        <authorList>
            <person name="Paterson A.H."/>
            <person name="Bowers J.E."/>
            <person name="Bruggmann R."/>
            <person name="Dubchak I."/>
            <person name="Grimwood J."/>
            <person name="Gundlach H."/>
            <person name="Haberer G."/>
            <person name="Hellsten U."/>
            <person name="Mitros T."/>
            <person name="Poliakov A."/>
            <person name="Schmutz J."/>
            <person name="Spannagl M."/>
            <person name="Tang H."/>
            <person name="Wang X."/>
            <person name="Wicker T."/>
            <person name="Bharti A.K."/>
            <person name="Chapman J."/>
            <person name="Feltus F.A."/>
            <person name="Gowik U."/>
            <person name="Grigoriev I.V."/>
            <person name="Lyons E."/>
            <person name="Maher C.A."/>
            <person name="Martis M."/>
            <person name="Narechania A."/>
            <person name="Otillar R.P."/>
            <person name="Penning B.W."/>
            <person name="Salamov A.A."/>
            <person name="Wang Y."/>
            <person name="Zhang L."/>
            <person name="Carpita N.C."/>
            <person name="Freeling M."/>
            <person name="Gingle A.R."/>
            <person name="Hash C.T."/>
            <person name="Keller B."/>
            <person name="Klein P."/>
            <person name="Kresovich S."/>
            <person name="McCann M.C."/>
            <person name="Ming R."/>
            <person name="Peterson D.G."/>
            <person name="Mehboob-ur-Rahman"/>
            <person name="Ware D."/>
            <person name="Westhoff P."/>
            <person name="Mayer K.F."/>
            <person name="Messing J."/>
            <person name="Rokhsar D.S."/>
        </authorList>
    </citation>
    <scope>NUCLEOTIDE SEQUENCE [LARGE SCALE GENOMIC DNA]</scope>
    <source>
        <strain evidence="2">cv. BTx623</strain>
    </source>
</reference>
<protein>
    <submittedName>
        <fullName evidence="1">Uncharacterized protein</fullName>
    </submittedName>
</protein>
<dbReference type="EMBL" id="CM000766">
    <property type="protein sequence ID" value="OQU80170.1"/>
    <property type="molecule type" value="Genomic_DNA"/>
</dbReference>
<dbReference type="InParanoid" id="A0A1Z5R8T8"/>
<dbReference type="Proteomes" id="UP000000768">
    <property type="component" value="Chromosome 7"/>
</dbReference>
<dbReference type="Gramene" id="OQU80170">
    <property type="protein sequence ID" value="OQU80170"/>
    <property type="gene ID" value="SORBI_3007G090433"/>
</dbReference>
<proteinExistence type="predicted"/>